<dbReference type="GO" id="GO:0005634">
    <property type="term" value="C:nucleus"/>
    <property type="evidence" value="ECO:0007669"/>
    <property type="project" value="UniProtKB-SubCell"/>
</dbReference>
<evidence type="ECO:0000256" key="9">
    <source>
        <dbReference type="ARBA" id="ARBA00023163"/>
    </source>
</evidence>
<keyword evidence="14" id="KW-1185">Reference proteome</keyword>
<evidence type="ECO:0000256" key="3">
    <source>
        <dbReference type="ARBA" id="ARBA00022723"/>
    </source>
</evidence>
<dbReference type="InterPro" id="IPR013087">
    <property type="entry name" value="Znf_C2H2_type"/>
</dbReference>
<sequence>MLTFASGLVSESCRVDTTYCAVEMERNRHDSERSCSSILEHHDLEAAEALVCMSSWVQRSHKPRPLTPTSDSCDSLVLHPEVTESPKDMVSLSSLCMTPPHSPSFAETPTTTVQTPSGPRSVLPQPRLCSALPGRNANHTGLQPGTITSPASPLTQETTAGSQCRAMATSVIRHTADRPFTAHIPPDSTGQQVRLVEAENQGQQLEAWGSITLSPMVRLQPEAQSSPWAGPGMEVFTKPLSESQGPFTASPPPPVSPCQLNPLPQSAMSSSQVLCQVFPVNGQTGIISAFVQAPVQMQTTNGPKPILPQSPSSFPQQVLVGSPVGQGTVMFVVPQSSLSQSHPGSQSVVTLGNTKLLPLAPAPVYMPSGQNGTSTQVDFSRRRNYVCNFPGCKKTYFKSSHLKAHLRTHTGEKPFSCHWEGCDKKFARSDELSRHRRTHTGEKKFVCPVCDRRFMRSDHLTKHARRHMTTKRASTWTSEVRDLNKMAAFKAPPTISSVPLSVLVPASN</sequence>
<feature type="compositionally biased region" description="Polar residues" evidence="12">
    <location>
        <begin position="105"/>
        <end position="118"/>
    </location>
</feature>
<comment type="subcellular location">
    <subcellularLocation>
        <location evidence="1">Nucleus</location>
    </subcellularLocation>
</comment>
<dbReference type="SMART" id="SM00355">
    <property type="entry name" value="ZnF_C2H2"/>
    <property type="match status" value="3"/>
</dbReference>
<evidence type="ECO:0000256" key="11">
    <source>
        <dbReference type="PROSITE-ProRule" id="PRU00042"/>
    </source>
</evidence>
<evidence type="ECO:0000256" key="5">
    <source>
        <dbReference type="ARBA" id="ARBA00022771"/>
    </source>
</evidence>
<evidence type="ECO:0000313" key="15">
    <source>
        <dbReference type="RefSeq" id="XP_012679436.2"/>
    </source>
</evidence>
<dbReference type="PROSITE" id="PS00028">
    <property type="entry name" value="ZINC_FINGER_C2H2_1"/>
    <property type="match status" value="3"/>
</dbReference>
<reference evidence="15" key="1">
    <citation type="submission" date="2025-08" db="UniProtKB">
        <authorList>
            <consortium name="RefSeq"/>
        </authorList>
    </citation>
    <scope>IDENTIFICATION</scope>
</reference>
<dbReference type="Proteomes" id="UP000515152">
    <property type="component" value="Chromosome 15"/>
</dbReference>
<dbReference type="AlphaFoldDB" id="A0A6P3VRL0"/>
<dbReference type="InterPro" id="IPR036236">
    <property type="entry name" value="Znf_C2H2_sf"/>
</dbReference>
<evidence type="ECO:0000313" key="14">
    <source>
        <dbReference type="Proteomes" id="UP000515152"/>
    </source>
</evidence>
<evidence type="ECO:0000256" key="10">
    <source>
        <dbReference type="ARBA" id="ARBA00023242"/>
    </source>
</evidence>
<dbReference type="Gene3D" id="3.30.160.60">
    <property type="entry name" value="Classic Zinc Finger"/>
    <property type="match status" value="3"/>
</dbReference>
<dbReference type="FunFam" id="3.30.160.60:FF:000134">
    <property type="entry name" value="Krueppel-like factor 11"/>
    <property type="match status" value="1"/>
</dbReference>
<dbReference type="PANTHER" id="PTHR23235:SF65">
    <property type="entry name" value="KRUEPPEL-LIKE FACTOR 11"/>
    <property type="match status" value="1"/>
</dbReference>
<evidence type="ECO:0000256" key="7">
    <source>
        <dbReference type="ARBA" id="ARBA00023015"/>
    </source>
</evidence>
<dbReference type="RefSeq" id="XP_012679436.2">
    <property type="nucleotide sequence ID" value="XM_012823982.3"/>
</dbReference>
<keyword evidence="7" id="KW-0805">Transcription regulation</keyword>
<feature type="domain" description="C2H2-type" evidence="13">
    <location>
        <begin position="445"/>
        <end position="472"/>
    </location>
</feature>
<dbReference type="OrthoDB" id="654211at2759"/>
<evidence type="ECO:0000256" key="4">
    <source>
        <dbReference type="ARBA" id="ARBA00022737"/>
    </source>
</evidence>
<evidence type="ECO:0000256" key="6">
    <source>
        <dbReference type="ARBA" id="ARBA00022833"/>
    </source>
</evidence>
<evidence type="ECO:0000256" key="12">
    <source>
        <dbReference type="SAM" id="MobiDB-lite"/>
    </source>
</evidence>
<keyword evidence="2" id="KW-0678">Repressor</keyword>
<dbReference type="FunFam" id="3.30.160.60:FF:000018">
    <property type="entry name" value="Krueppel-like factor 15"/>
    <property type="match status" value="1"/>
</dbReference>
<evidence type="ECO:0000256" key="8">
    <source>
        <dbReference type="ARBA" id="ARBA00023125"/>
    </source>
</evidence>
<feature type="domain" description="C2H2-type" evidence="13">
    <location>
        <begin position="385"/>
        <end position="414"/>
    </location>
</feature>
<dbReference type="GO" id="GO:0000978">
    <property type="term" value="F:RNA polymerase II cis-regulatory region sequence-specific DNA binding"/>
    <property type="evidence" value="ECO:0007669"/>
    <property type="project" value="TreeGrafter"/>
</dbReference>
<keyword evidence="8" id="KW-0238">DNA-binding</keyword>
<feature type="region of interest" description="Disordered" evidence="12">
    <location>
        <begin position="102"/>
        <end position="121"/>
    </location>
</feature>
<dbReference type="Pfam" id="PF00096">
    <property type="entry name" value="zf-C2H2"/>
    <property type="match status" value="3"/>
</dbReference>
<keyword evidence="4" id="KW-0677">Repeat</keyword>
<accession>A0A6P3VRL0</accession>
<keyword evidence="10" id="KW-0539">Nucleus</keyword>
<dbReference type="SUPFAM" id="SSF57667">
    <property type="entry name" value="beta-beta-alpha zinc fingers"/>
    <property type="match status" value="2"/>
</dbReference>
<dbReference type="GeneID" id="105897103"/>
<keyword evidence="3" id="KW-0479">Metal-binding</keyword>
<dbReference type="GO" id="GO:0000981">
    <property type="term" value="F:DNA-binding transcription factor activity, RNA polymerase II-specific"/>
    <property type="evidence" value="ECO:0007669"/>
    <property type="project" value="TreeGrafter"/>
</dbReference>
<keyword evidence="5 11" id="KW-0863">Zinc-finger</keyword>
<keyword evidence="9" id="KW-0804">Transcription</keyword>
<gene>
    <name evidence="15" type="primary">klf11a</name>
</gene>
<protein>
    <submittedName>
        <fullName evidence="15">Krueppel-like factor 11a</fullName>
    </submittedName>
</protein>
<organism evidence="14 15">
    <name type="scientific">Clupea harengus</name>
    <name type="common">Atlantic herring</name>
    <dbReference type="NCBI Taxonomy" id="7950"/>
    <lineage>
        <taxon>Eukaryota</taxon>
        <taxon>Metazoa</taxon>
        <taxon>Chordata</taxon>
        <taxon>Craniata</taxon>
        <taxon>Vertebrata</taxon>
        <taxon>Euteleostomi</taxon>
        <taxon>Actinopterygii</taxon>
        <taxon>Neopterygii</taxon>
        <taxon>Teleostei</taxon>
        <taxon>Clupei</taxon>
        <taxon>Clupeiformes</taxon>
        <taxon>Clupeoidei</taxon>
        <taxon>Clupeidae</taxon>
        <taxon>Clupea</taxon>
    </lineage>
</organism>
<evidence type="ECO:0000259" key="13">
    <source>
        <dbReference type="PROSITE" id="PS50157"/>
    </source>
</evidence>
<dbReference type="CDD" id="cd21584">
    <property type="entry name" value="KLF11_N"/>
    <property type="match status" value="1"/>
</dbReference>
<proteinExistence type="predicted"/>
<dbReference type="CTD" id="560787"/>
<keyword evidence="6" id="KW-0862">Zinc</keyword>
<dbReference type="GO" id="GO:0008270">
    <property type="term" value="F:zinc ion binding"/>
    <property type="evidence" value="ECO:0007669"/>
    <property type="project" value="UniProtKB-KW"/>
</dbReference>
<dbReference type="FunFam" id="3.30.160.60:FF:000205">
    <property type="entry name" value="Putative Krueppel-like factor 10"/>
    <property type="match status" value="1"/>
</dbReference>
<dbReference type="KEGG" id="char:105897103"/>
<evidence type="ECO:0000256" key="2">
    <source>
        <dbReference type="ARBA" id="ARBA00022491"/>
    </source>
</evidence>
<dbReference type="PANTHER" id="PTHR23235">
    <property type="entry name" value="KRUEPPEL-LIKE TRANSCRIPTION FACTOR"/>
    <property type="match status" value="1"/>
</dbReference>
<name>A0A6P3VRL0_CLUHA</name>
<feature type="domain" description="C2H2-type" evidence="13">
    <location>
        <begin position="415"/>
        <end position="444"/>
    </location>
</feature>
<evidence type="ECO:0000256" key="1">
    <source>
        <dbReference type="ARBA" id="ARBA00004123"/>
    </source>
</evidence>
<dbReference type="PROSITE" id="PS50157">
    <property type="entry name" value="ZINC_FINGER_C2H2_2"/>
    <property type="match status" value="3"/>
</dbReference>